<dbReference type="RefSeq" id="WP_228352824.1">
    <property type="nucleotide sequence ID" value="NZ_JACEGA010000001.1"/>
</dbReference>
<organism evidence="1 2">
    <name type="scientific">Variimorphobacter saccharofermentans</name>
    <dbReference type="NCBI Taxonomy" id="2755051"/>
    <lineage>
        <taxon>Bacteria</taxon>
        <taxon>Bacillati</taxon>
        <taxon>Bacillota</taxon>
        <taxon>Clostridia</taxon>
        <taxon>Lachnospirales</taxon>
        <taxon>Lachnospiraceae</taxon>
        <taxon>Variimorphobacter</taxon>
    </lineage>
</organism>
<proteinExistence type="predicted"/>
<sequence length="86" mass="10153">MIEQSLKYKSIKVKVDNLQVVYNLIFKNTLYSIECYKEDYDMDNNVNYCLIEDITDDEGEAETFLRMMAKGKVYPVHISAMAEDYF</sequence>
<keyword evidence="2" id="KW-1185">Reference proteome</keyword>
<gene>
    <name evidence="1" type="ORF">H0486_09665</name>
</gene>
<accession>A0A839JZP1</accession>
<dbReference type="InterPro" id="IPR017016">
    <property type="entry name" value="UCP033595"/>
</dbReference>
<evidence type="ECO:0000313" key="1">
    <source>
        <dbReference type="EMBL" id="MBB2183145.1"/>
    </source>
</evidence>
<dbReference type="Proteomes" id="UP000574276">
    <property type="component" value="Unassembled WGS sequence"/>
</dbReference>
<dbReference type="EMBL" id="JACEGA010000001">
    <property type="protein sequence ID" value="MBB2183145.1"/>
    <property type="molecule type" value="Genomic_DNA"/>
</dbReference>
<dbReference type="AlphaFoldDB" id="A0A839JZP1"/>
<name>A0A839JZP1_9FIRM</name>
<comment type="caution">
    <text evidence="1">The sequence shown here is derived from an EMBL/GenBank/DDBJ whole genome shotgun (WGS) entry which is preliminary data.</text>
</comment>
<reference evidence="1 2" key="1">
    <citation type="submission" date="2020-07" db="EMBL/GenBank/DDBJ databases">
        <title>Characterization and genome sequencing of isolate MD1, a novel member within the family Lachnospiraceae.</title>
        <authorList>
            <person name="Rettenmaier R."/>
            <person name="Di Bello L."/>
            <person name="Zinser C."/>
            <person name="Scheitz K."/>
            <person name="Liebl W."/>
            <person name="Zverlov V."/>
        </authorList>
    </citation>
    <scope>NUCLEOTIDE SEQUENCE [LARGE SCALE GENOMIC DNA]</scope>
    <source>
        <strain evidence="1 2">MD1</strain>
    </source>
</reference>
<dbReference type="Pfam" id="PF20124">
    <property type="entry name" value="DUF6514"/>
    <property type="match status" value="1"/>
</dbReference>
<evidence type="ECO:0000313" key="2">
    <source>
        <dbReference type="Proteomes" id="UP000574276"/>
    </source>
</evidence>
<protein>
    <submittedName>
        <fullName evidence="1">Uncharacterized protein</fullName>
    </submittedName>
</protein>